<evidence type="ECO:0000313" key="2">
    <source>
        <dbReference type="Proteomes" id="UP000033121"/>
    </source>
</evidence>
<keyword evidence="2" id="KW-1185">Reference proteome</keyword>
<comment type="caution">
    <text evidence="1">The sequence shown here is derived from an EMBL/GenBank/DDBJ whole genome shotgun (WGS) entry which is preliminary data.</text>
</comment>
<proteinExistence type="predicted"/>
<dbReference type="AlphaFoldDB" id="A0A0E9N1V8"/>
<name>A0A0E9N1V8_9BACT</name>
<dbReference type="STRING" id="1220578.FPE01S_02_08690"/>
<gene>
    <name evidence="1" type="ORF">FPE01S_02_08690</name>
</gene>
<dbReference type="EMBL" id="BBWV01000002">
    <property type="protein sequence ID" value="GAO43763.1"/>
    <property type="molecule type" value="Genomic_DNA"/>
</dbReference>
<dbReference type="Proteomes" id="UP000033121">
    <property type="component" value="Unassembled WGS sequence"/>
</dbReference>
<protein>
    <submittedName>
        <fullName evidence="1">Uncharacterized protein</fullName>
    </submittedName>
</protein>
<reference evidence="1 2" key="1">
    <citation type="submission" date="2015-04" db="EMBL/GenBank/DDBJ databases">
        <title>Whole genome shotgun sequence of Flavihumibacter petaseus NBRC 106054.</title>
        <authorList>
            <person name="Miyazawa S."/>
            <person name="Hosoyama A."/>
            <person name="Hashimoto M."/>
            <person name="Noguchi M."/>
            <person name="Tsuchikane K."/>
            <person name="Ohji S."/>
            <person name="Yamazoe A."/>
            <person name="Ichikawa N."/>
            <person name="Kimura A."/>
            <person name="Fujita N."/>
        </authorList>
    </citation>
    <scope>NUCLEOTIDE SEQUENCE [LARGE SCALE GENOMIC DNA]</scope>
    <source>
        <strain evidence="1 2">NBRC 106054</strain>
    </source>
</reference>
<evidence type="ECO:0000313" key="1">
    <source>
        <dbReference type="EMBL" id="GAO43763.1"/>
    </source>
</evidence>
<sequence length="319" mass="37691">MLIYQAVFDAYRQMKFIRNAERIRINPAAIGLSIENSIHFCLTEIKKMLPSRWEVNVEKEGDKYLVVIYFTCELNDSWNIFEAGPIIRILEQENPKLLGYFLQFLSAMVRVAAIGNWQTDFQDDLFNLRDRVEEMWADPEEYEDLDELTLALNEYNAGAPDHFGRKILNIKKVNLKKLQQQARRFRSCPEVANVICQGCELLMEGRSLAEYRNMDRMEKEGYDGYYLQLDLQYCVVWKYADPVFDDYEEYLNSMANEGLEEPEIRLVIDQNLKLEDILHCDDRKSWPMRLANFMDRAKELLVIFKSKYEPTDGRADEDF</sequence>
<organism evidence="1 2">
    <name type="scientific">Flavihumibacter petaseus NBRC 106054</name>
    <dbReference type="NCBI Taxonomy" id="1220578"/>
    <lineage>
        <taxon>Bacteria</taxon>
        <taxon>Pseudomonadati</taxon>
        <taxon>Bacteroidota</taxon>
        <taxon>Chitinophagia</taxon>
        <taxon>Chitinophagales</taxon>
        <taxon>Chitinophagaceae</taxon>
        <taxon>Flavihumibacter</taxon>
    </lineage>
</organism>
<accession>A0A0E9N1V8</accession>